<evidence type="ECO:0000313" key="2">
    <source>
        <dbReference type="Proteomes" id="UP000030321"/>
    </source>
</evidence>
<proteinExistence type="predicted"/>
<dbReference type="EMBL" id="BBPA01000054">
    <property type="protein sequence ID" value="GAL94428.1"/>
    <property type="molecule type" value="Genomic_DNA"/>
</dbReference>
<dbReference type="Proteomes" id="UP000030321">
    <property type="component" value="Unassembled WGS sequence"/>
</dbReference>
<dbReference type="InterPro" id="IPR018971">
    <property type="entry name" value="DUF1997"/>
</dbReference>
<sequence>MEVTFTAAESLEIVVAEQTIPIQHYLRQPQRLVQAIVETSLTEQLSENQFRLKMRPLNFLDMYYFQPTVILNVWATSGGTIFLQSEDCQIKGIDYINDRFSLDVQGKLAPVEKNNQTYLAGKANLEVKVALPPPLWLTPRPLLEIAGNSLLKGVLLRIKQRLMSQLLQDYQQWAKQDIIGQNYPETILDLSLG</sequence>
<protein>
    <submittedName>
        <fullName evidence="1">Nucleoside-diphosphate-sugar pyrophosphorylase</fullName>
    </submittedName>
</protein>
<evidence type="ECO:0000313" key="1">
    <source>
        <dbReference type="EMBL" id="GAL94428.1"/>
    </source>
</evidence>
<reference evidence="2" key="1">
    <citation type="journal article" date="2015" name="Genome">
        <title>Whole Genome Sequence of the Non-Microcystin-Producing Microcystis aeruginosa Strain NIES-44.</title>
        <authorList>
            <person name="Okano K."/>
            <person name="Miyata N."/>
            <person name="Ozaki Y."/>
        </authorList>
    </citation>
    <scope>NUCLEOTIDE SEQUENCE [LARGE SCALE GENOMIC DNA]</scope>
    <source>
        <strain evidence="2">NIES-44</strain>
    </source>
</reference>
<name>A0A0A1VYB4_MICAE</name>
<organism evidence="1 2">
    <name type="scientific">Microcystis aeruginosa NIES-44</name>
    <dbReference type="NCBI Taxonomy" id="449439"/>
    <lineage>
        <taxon>Bacteria</taxon>
        <taxon>Bacillati</taxon>
        <taxon>Cyanobacteriota</taxon>
        <taxon>Cyanophyceae</taxon>
        <taxon>Oscillatoriophycideae</taxon>
        <taxon>Chroococcales</taxon>
        <taxon>Microcystaceae</taxon>
        <taxon>Microcystis</taxon>
    </lineage>
</organism>
<dbReference type="PANTHER" id="PTHR34133">
    <property type="entry name" value="OS07G0633000 PROTEIN"/>
    <property type="match status" value="1"/>
</dbReference>
<dbReference type="AlphaFoldDB" id="A0A0A1VYB4"/>
<accession>A0A0A1VYB4</accession>
<gene>
    <name evidence="1" type="ORF">N44_03008</name>
</gene>
<dbReference type="PANTHER" id="PTHR34133:SF8">
    <property type="entry name" value="OS07G0633000 PROTEIN"/>
    <property type="match status" value="1"/>
</dbReference>
<dbReference type="RefSeq" id="WP_045360485.1">
    <property type="nucleotide sequence ID" value="NZ_BBPA01000054.1"/>
</dbReference>
<dbReference type="Pfam" id="PF09366">
    <property type="entry name" value="DUF1997"/>
    <property type="match status" value="1"/>
</dbReference>
<comment type="caution">
    <text evidence="1">The sequence shown here is derived from an EMBL/GenBank/DDBJ whole genome shotgun (WGS) entry which is preliminary data.</text>
</comment>